<keyword evidence="2" id="KW-1185">Reference proteome</keyword>
<gene>
    <name evidence="1" type="ORF">TIFTF001_015863</name>
</gene>
<evidence type="ECO:0000313" key="2">
    <source>
        <dbReference type="Proteomes" id="UP001187192"/>
    </source>
</evidence>
<protein>
    <submittedName>
        <fullName evidence="1">Uncharacterized protein</fullName>
    </submittedName>
</protein>
<comment type="caution">
    <text evidence="1">The sequence shown here is derived from an EMBL/GenBank/DDBJ whole genome shotgun (WGS) entry which is preliminary data.</text>
</comment>
<proteinExistence type="predicted"/>
<sequence length="56" mass="6270">MSCFGHYQWLPLGTISSGWVRERGFPFYGTSTTATVMADKGNRWFGDFDEDAVEGS</sequence>
<organism evidence="1 2">
    <name type="scientific">Ficus carica</name>
    <name type="common">Common fig</name>
    <dbReference type="NCBI Taxonomy" id="3494"/>
    <lineage>
        <taxon>Eukaryota</taxon>
        <taxon>Viridiplantae</taxon>
        <taxon>Streptophyta</taxon>
        <taxon>Embryophyta</taxon>
        <taxon>Tracheophyta</taxon>
        <taxon>Spermatophyta</taxon>
        <taxon>Magnoliopsida</taxon>
        <taxon>eudicotyledons</taxon>
        <taxon>Gunneridae</taxon>
        <taxon>Pentapetalae</taxon>
        <taxon>rosids</taxon>
        <taxon>fabids</taxon>
        <taxon>Rosales</taxon>
        <taxon>Moraceae</taxon>
        <taxon>Ficeae</taxon>
        <taxon>Ficus</taxon>
    </lineage>
</organism>
<evidence type="ECO:0000313" key="1">
    <source>
        <dbReference type="EMBL" id="GMN46685.1"/>
    </source>
</evidence>
<name>A0AA88A6M9_FICCA</name>
<dbReference type="Proteomes" id="UP001187192">
    <property type="component" value="Unassembled WGS sequence"/>
</dbReference>
<dbReference type="AlphaFoldDB" id="A0AA88A6M9"/>
<reference evidence="1" key="1">
    <citation type="submission" date="2023-07" db="EMBL/GenBank/DDBJ databases">
        <title>draft genome sequence of fig (Ficus carica).</title>
        <authorList>
            <person name="Takahashi T."/>
            <person name="Nishimura K."/>
        </authorList>
    </citation>
    <scope>NUCLEOTIDE SEQUENCE</scope>
</reference>
<dbReference type="EMBL" id="BTGU01000023">
    <property type="protein sequence ID" value="GMN46685.1"/>
    <property type="molecule type" value="Genomic_DNA"/>
</dbReference>
<accession>A0AA88A6M9</accession>